<evidence type="ECO:0008006" key="3">
    <source>
        <dbReference type="Google" id="ProtNLM"/>
    </source>
</evidence>
<evidence type="ECO:0000313" key="1">
    <source>
        <dbReference type="EMBL" id="KXN64603.1"/>
    </source>
</evidence>
<keyword evidence="2" id="KW-1185">Reference proteome</keyword>
<sequence>MKANTKENKTDWNNIFVLDEFLTYFSLISRLVRNKLLSKLFFNATLSNWRIFDKFNVSALSDKEKSDINDYFKYWNYTYTYDKFKDKWDMKLLNNPGLLVLKRLLKEGLNGISKFIINFSVDILDNGFYFISPIVLDLINLARLNLYKCTFPLLTMLRIGEHLNKLKILNLHSVNFVVLTKQELSPGDAYLPHSLEELSIGYCKLYNVCSVPNTLSLAQYRCSNNIKYDMIHLQGLKIPSLKKLTSKSKWHIENVNLLKSNPQIEELTVIDVHTTQSVYDLISISEKLTNITILAGDRFPYISKDKNFVVPKFNYINKLKLQFSLTDELDICHSKSIINYFPNLTQLILDISDSNLLYFYMYHFIEVNLSSINKLDKLILKIRDIDSYYYENCTEVFSCYDWRYFTNLNCLILDIDIFILSEFYFGEIPSNLKEIRIYYNDKPLYMKYIKENISDFQNWNIEFKSDFIYFTK</sequence>
<dbReference type="AlphaFoldDB" id="A0A137NPE0"/>
<evidence type="ECO:0000313" key="2">
    <source>
        <dbReference type="Proteomes" id="UP000070444"/>
    </source>
</evidence>
<organism evidence="1 2">
    <name type="scientific">Conidiobolus coronatus (strain ATCC 28846 / CBS 209.66 / NRRL 28638)</name>
    <name type="common">Delacroixia coronata</name>
    <dbReference type="NCBI Taxonomy" id="796925"/>
    <lineage>
        <taxon>Eukaryota</taxon>
        <taxon>Fungi</taxon>
        <taxon>Fungi incertae sedis</taxon>
        <taxon>Zoopagomycota</taxon>
        <taxon>Entomophthoromycotina</taxon>
        <taxon>Entomophthoromycetes</taxon>
        <taxon>Entomophthorales</taxon>
        <taxon>Ancylistaceae</taxon>
        <taxon>Conidiobolus</taxon>
    </lineage>
</organism>
<dbReference type="EMBL" id="KQ965373">
    <property type="protein sequence ID" value="KXN64603.1"/>
    <property type="molecule type" value="Genomic_DNA"/>
</dbReference>
<dbReference type="Proteomes" id="UP000070444">
    <property type="component" value="Unassembled WGS sequence"/>
</dbReference>
<proteinExistence type="predicted"/>
<gene>
    <name evidence="1" type="ORF">CONCODRAFT_171082</name>
</gene>
<protein>
    <recommendedName>
        <fullName evidence="3">F-box domain-containing protein</fullName>
    </recommendedName>
</protein>
<name>A0A137NPE0_CONC2</name>
<reference evidence="1 2" key="1">
    <citation type="journal article" date="2015" name="Genome Biol. Evol.">
        <title>Phylogenomic analyses indicate that early fungi evolved digesting cell walls of algal ancestors of land plants.</title>
        <authorList>
            <person name="Chang Y."/>
            <person name="Wang S."/>
            <person name="Sekimoto S."/>
            <person name="Aerts A.L."/>
            <person name="Choi C."/>
            <person name="Clum A."/>
            <person name="LaButti K.M."/>
            <person name="Lindquist E.A."/>
            <person name="Yee Ngan C."/>
            <person name="Ohm R.A."/>
            <person name="Salamov A.A."/>
            <person name="Grigoriev I.V."/>
            <person name="Spatafora J.W."/>
            <person name="Berbee M.L."/>
        </authorList>
    </citation>
    <scope>NUCLEOTIDE SEQUENCE [LARGE SCALE GENOMIC DNA]</scope>
    <source>
        <strain evidence="1 2">NRRL 28638</strain>
    </source>
</reference>
<accession>A0A137NPE0</accession>